<proteinExistence type="predicted"/>
<keyword evidence="5" id="KW-0418">Kinase</keyword>
<dbReference type="EMBL" id="JBHUIM010000001">
    <property type="protein sequence ID" value="MFD2246399.1"/>
    <property type="molecule type" value="Genomic_DNA"/>
</dbReference>
<feature type="domain" description="PAS" evidence="6">
    <location>
        <begin position="149"/>
        <end position="221"/>
    </location>
</feature>
<dbReference type="InterPro" id="IPR052162">
    <property type="entry name" value="Sensor_kinase/Photoreceptor"/>
</dbReference>
<dbReference type="SMART" id="SM00091">
    <property type="entry name" value="PAS"/>
    <property type="match status" value="4"/>
</dbReference>
<dbReference type="PROSITE" id="PS50113">
    <property type="entry name" value="PAC"/>
    <property type="match status" value="2"/>
</dbReference>
<sequence length="544" mass="62554">MQPENSTHTQLLGPLFHALPGLYLVMTPDLIIVDATDAYLRTTFARRDSIVGKYFFEVFPNNPSTPDLDSAQNFKLSLEYAVEHLQPHHMPVLRYDLPRPASLGGGFEERYWQPSNTPVMDEAGKLLYILHEARDITQNVIANQEDHRRQERLSMLNSAVKAVSWEYDILNNRMYWGNSLQEVFGYEPEEMGPGGESWDSRVHPDDFLKVQESIKQANDAGCKIWTGEYRFMRADGTYAYVLDQGYTVYGSDGNPIRTTGSIIDMSKSKQPEDDLKENQNRFRHLLETLPHMAWAAEPNGKVLFFNNHWHSYTGMPEDQTEGWANYLHPEDAIYVLTAWNNAVASKTPFETEYRIRNHYDGTYRLFMERGVPMYDEQGNVKLWIGTFTDVEDQRQSLEKLRMKDQHLENILHHSPAHICLLQGPDHICKYVTPGIYQLFGSRQYLGKSALEVWPELQEQGLRELLDQVYQQGNVVRINGLKALIDRNQSGLSQEAYFHFKCQPLLDNNGNTEGVLISAIEVTELVQAKREAESLVQALMEKDLV</sequence>
<evidence type="ECO:0000256" key="2">
    <source>
        <dbReference type="ARBA" id="ARBA00012438"/>
    </source>
</evidence>
<dbReference type="CDD" id="cd00130">
    <property type="entry name" value="PAS"/>
    <property type="match status" value="2"/>
</dbReference>
<keyword evidence="9" id="KW-1185">Reference proteome</keyword>
<dbReference type="InterPro" id="IPR001610">
    <property type="entry name" value="PAC"/>
</dbReference>
<evidence type="ECO:0000259" key="6">
    <source>
        <dbReference type="PROSITE" id="PS50112"/>
    </source>
</evidence>
<evidence type="ECO:0000313" key="8">
    <source>
        <dbReference type="EMBL" id="MFD2246399.1"/>
    </source>
</evidence>
<dbReference type="InterPro" id="IPR013655">
    <property type="entry name" value="PAS_fold_3"/>
</dbReference>
<dbReference type="PANTHER" id="PTHR43304:SF1">
    <property type="entry name" value="PAC DOMAIN-CONTAINING PROTEIN"/>
    <property type="match status" value="1"/>
</dbReference>
<evidence type="ECO:0000313" key="9">
    <source>
        <dbReference type="Proteomes" id="UP001597374"/>
    </source>
</evidence>
<gene>
    <name evidence="8" type="ORF">ACFSKP_09050</name>
</gene>
<comment type="caution">
    <text evidence="8">The sequence shown here is derived from an EMBL/GenBank/DDBJ whole genome shotgun (WGS) entry which is preliminary data.</text>
</comment>
<dbReference type="SMART" id="SM00086">
    <property type="entry name" value="PAC"/>
    <property type="match status" value="3"/>
</dbReference>
<accession>A0ABW5CWJ5</accession>
<dbReference type="InterPro" id="IPR013656">
    <property type="entry name" value="PAS_4"/>
</dbReference>
<dbReference type="Pfam" id="PF08448">
    <property type="entry name" value="PAS_4"/>
    <property type="match status" value="2"/>
</dbReference>
<evidence type="ECO:0000256" key="1">
    <source>
        <dbReference type="ARBA" id="ARBA00000085"/>
    </source>
</evidence>
<dbReference type="Pfam" id="PF08447">
    <property type="entry name" value="PAS_3"/>
    <property type="match status" value="2"/>
</dbReference>
<dbReference type="PROSITE" id="PS50112">
    <property type="entry name" value="PAS"/>
    <property type="match status" value="2"/>
</dbReference>
<name>A0ABW5CWJ5_9BACT</name>
<evidence type="ECO:0000259" key="7">
    <source>
        <dbReference type="PROSITE" id="PS50113"/>
    </source>
</evidence>
<comment type="catalytic activity">
    <reaction evidence="1">
        <text>ATP + protein L-histidine = ADP + protein N-phospho-L-histidine.</text>
        <dbReference type="EC" id="2.7.13.3"/>
    </reaction>
</comment>
<dbReference type="InterPro" id="IPR035965">
    <property type="entry name" value="PAS-like_dom_sf"/>
</dbReference>
<evidence type="ECO:0000256" key="5">
    <source>
        <dbReference type="ARBA" id="ARBA00022777"/>
    </source>
</evidence>
<dbReference type="InterPro" id="IPR000700">
    <property type="entry name" value="PAS-assoc_C"/>
</dbReference>
<evidence type="ECO:0000256" key="4">
    <source>
        <dbReference type="ARBA" id="ARBA00022679"/>
    </source>
</evidence>
<keyword evidence="3" id="KW-0597">Phosphoprotein</keyword>
<organism evidence="8 9">
    <name type="scientific">Pontibacter ruber</name>
    <dbReference type="NCBI Taxonomy" id="1343895"/>
    <lineage>
        <taxon>Bacteria</taxon>
        <taxon>Pseudomonadati</taxon>
        <taxon>Bacteroidota</taxon>
        <taxon>Cytophagia</taxon>
        <taxon>Cytophagales</taxon>
        <taxon>Hymenobacteraceae</taxon>
        <taxon>Pontibacter</taxon>
    </lineage>
</organism>
<dbReference type="SUPFAM" id="SSF55785">
    <property type="entry name" value="PYP-like sensor domain (PAS domain)"/>
    <property type="match status" value="4"/>
</dbReference>
<reference evidence="9" key="1">
    <citation type="journal article" date="2019" name="Int. J. Syst. Evol. Microbiol.">
        <title>The Global Catalogue of Microorganisms (GCM) 10K type strain sequencing project: providing services to taxonomists for standard genome sequencing and annotation.</title>
        <authorList>
            <consortium name="The Broad Institute Genomics Platform"/>
            <consortium name="The Broad Institute Genome Sequencing Center for Infectious Disease"/>
            <person name="Wu L."/>
            <person name="Ma J."/>
        </authorList>
    </citation>
    <scope>NUCLEOTIDE SEQUENCE [LARGE SCALE GENOMIC DNA]</scope>
    <source>
        <strain evidence="9">CGMCC 4.1782</strain>
    </source>
</reference>
<feature type="domain" description="PAS" evidence="6">
    <location>
        <begin position="278"/>
        <end position="322"/>
    </location>
</feature>
<dbReference type="Gene3D" id="3.30.450.20">
    <property type="entry name" value="PAS domain"/>
    <property type="match status" value="4"/>
</dbReference>
<evidence type="ECO:0000256" key="3">
    <source>
        <dbReference type="ARBA" id="ARBA00022553"/>
    </source>
</evidence>
<dbReference type="NCBIfam" id="TIGR00229">
    <property type="entry name" value="sensory_box"/>
    <property type="match status" value="2"/>
</dbReference>
<feature type="domain" description="PAC" evidence="7">
    <location>
        <begin position="349"/>
        <end position="402"/>
    </location>
</feature>
<protein>
    <recommendedName>
        <fullName evidence="2">histidine kinase</fullName>
        <ecNumber evidence="2">2.7.13.3</ecNumber>
    </recommendedName>
</protein>
<feature type="domain" description="PAC" evidence="7">
    <location>
        <begin position="225"/>
        <end position="277"/>
    </location>
</feature>
<keyword evidence="4" id="KW-0808">Transferase</keyword>
<dbReference type="InterPro" id="IPR000014">
    <property type="entry name" value="PAS"/>
</dbReference>
<dbReference type="PANTHER" id="PTHR43304">
    <property type="entry name" value="PHYTOCHROME-LIKE PROTEIN CPH1"/>
    <property type="match status" value="1"/>
</dbReference>
<dbReference type="EC" id="2.7.13.3" evidence="2"/>
<dbReference type="RefSeq" id="WP_317233130.1">
    <property type="nucleotide sequence ID" value="NZ_JALPRR010000001.1"/>
</dbReference>
<dbReference type="Proteomes" id="UP001597374">
    <property type="component" value="Unassembled WGS sequence"/>
</dbReference>